<dbReference type="AlphaFoldDB" id="A0A1H6AC61"/>
<name>A0A1H6AC61_9FLAO</name>
<keyword evidence="2" id="KW-1185">Reference proteome</keyword>
<organism evidence="1 2">
    <name type="scientific">Flavobacterium urumqiense</name>
    <dbReference type="NCBI Taxonomy" id="935224"/>
    <lineage>
        <taxon>Bacteria</taxon>
        <taxon>Pseudomonadati</taxon>
        <taxon>Bacteroidota</taxon>
        <taxon>Flavobacteriia</taxon>
        <taxon>Flavobacteriales</taxon>
        <taxon>Flavobacteriaceae</taxon>
        <taxon>Flavobacterium</taxon>
    </lineage>
</organism>
<evidence type="ECO:0000313" key="1">
    <source>
        <dbReference type="EMBL" id="SEG46313.1"/>
    </source>
</evidence>
<protein>
    <submittedName>
        <fullName evidence="1">Uncharacterized protein</fullName>
    </submittedName>
</protein>
<proteinExistence type="predicted"/>
<reference evidence="2" key="1">
    <citation type="submission" date="2016-10" db="EMBL/GenBank/DDBJ databases">
        <authorList>
            <person name="Varghese N."/>
            <person name="Submissions S."/>
        </authorList>
    </citation>
    <scope>NUCLEOTIDE SEQUENCE [LARGE SCALE GENOMIC DNA]</scope>
    <source>
        <strain evidence="2">CGMCC 1.9230</strain>
    </source>
</reference>
<accession>A0A1H6AC61</accession>
<dbReference type="EMBL" id="FNVP01000015">
    <property type="protein sequence ID" value="SEG46313.1"/>
    <property type="molecule type" value="Genomic_DNA"/>
</dbReference>
<dbReference type="RefSeq" id="WP_104000810.1">
    <property type="nucleotide sequence ID" value="NZ_FNVP01000015.1"/>
</dbReference>
<dbReference type="OrthoDB" id="773317at2"/>
<gene>
    <name evidence="1" type="ORF">SAMN04488130_11514</name>
</gene>
<sequence>MEEALSEGHFSYDFIIQYWSDLKKILTEELSNFFLIIDPSFAKKLQKKYLKIISVLAKANKKTAYRYMQKKELKLKNYSIKKL</sequence>
<dbReference type="Proteomes" id="UP000236737">
    <property type="component" value="Unassembled WGS sequence"/>
</dbReference>
<evidence type="ECO:0000313" key="2">
    <source>
        <dbReference type="Proteomes" id="UP000236737"/>
    </source>
</evidence>